<evidence type="ECO:0000256" key="2">
    <source>
        <dbReference type="SAM" id="SignalP"/>
    </source>
</evidence>
<feature type="region of interest" description="Disordered" evidence="1">
    <location>
        <begin position="116"/>
        <end position="166"/>
    </location>
</feature>
<dbReference type="GeneID" id="25288403"/>
<name>A0A0D2HEY3_9EURO</name>
<dbReference type="EMBL" id="KN847475">
    <property type="protein sequence ID" value="KIX09253.1"/>
    <property type="molecule type" value="Genomic_DNA"/>
</dbReference>
<proteinExistence type="predicted"/>
<feature type="signal peptide" evidence="2">
    <location>
        <begin position="1"/>
        <end position="18"/>
    </location>
</feature>
<dbReference type="OrthoDB" id="5597238at2759"/>
<dbReference type="VEuPathDB" id="FungiDB:Z518_00332"/>
<dbReference type="RefSeq" id="XP_013276389.1">
    <property type="nucleotide sequence ID" value="XM_013420935.1"/>
</dbReference>
<reference evidence="3 4" key="1">
    <citation type="submission" date="2015-01" db="EMBL/GenBank/DDBJ databases">
        <title>The Genome Sequence of Rhinocladiella mackenzie CBS 650.93.</title>
        <authorList>
            <consortium name="The Broad Institute Genomics Platform"/>
            <person name="Cuomo C."/>
            <person name="de Hoog S."/>
            <person name="Gorbushina A."/>
            <person name="Stielow B."/>
            <person name="Teixiera M."/>
            <person name="Abouelleil A."/>
            <person name="Chapman S.B."/>
            <person name="Priest M."/>
            <person name="Young S.K."/>
            <person name="Wortman J."/>
            <person name="Nusbaum C."/>
            <person name="Birren B."/>
        </authorList>
    </citation>
    <scope>NUCLEOTIDE SEQUENCE [LARGE SCALE GENOMIC DNA]</scope>
    <source>
        <strain evidence="3 4">CBS 650.93</strain>
    </source>
</reference>
<dbReference type="HOGENOM" id="CLU_096545_1_1_1"/>
<dbReference type="Proteomes" id="UP000053617">
    <property type="component" value="Unassembled WGS sequence"/>
</dbReference>
<protein>
    <recommendedName>
        <fullName evidence="5">Extracellular membrane protein CFEM domain-containing protein</fullName>
    </recommendedName>
</protein>
<evidence type="ECO:0000256" key="1">
    <source>
        <dbReference type="SAM" id="MobiDB-lite"/>
    </source>
</evidence>
<sequence length="190" mass="18146">MRFFTALTTFGLVALVAAQSATSASGSTSVASASSTASLSPQAICLQQCGSADVCCQAACVDVPCPSDLQANATTECAAQCPQGNGTASETQEYASCQASCVSSYFMSSTVVTPTATASGSGASSTSDSSFGGSTATTTGASASATDGSSETGAGASATGSSDSDNGANGHHVGAVGVGFLALVIAGLVW</sequence>
<gene>
    <name evidence="3" type="ORF">Z518_00332</name>
</gene>
<keyword evidence="4" id="KW-1185">Reference proteome</keyword>
<evidence type="ECO:0000313" key="4">
    <source>
        <dbReference type="Proteomes" id="UP000053617"/>
    </source>
</evidence>
<dbReference type="STRING" id="1442369.A0A0D2HEY3"/>
<accession>A0A0D2HEY3</accession>
<evidence type="ECO:0000313" key="3">
    <source>
        <dbReference type="EMBL" id="KIX09253.1"/>
    </source>
</evidence>
<evidence type="ECO:0008006" key="5">
    <source>
        <dbReference type="Google" id="ProtNLM"/>
    </source>
</evidence>
<organism evidence="3 4">
    <name type="scientific">Rhinocladiella mackenziei CBS 650.93</name>
    <dbReference type="NCBI Taxonomy" id="1442369"/>
    <lineage>
        <taxon>Eukaryota</taxon>
        <taxon>Fungi</taxon>
        <taxon>Dikarya</taxon>
        <taxon>Ascomycota</taxon>
        <taxon>Pezizomycotina</taxon>
        <taxon>Eurotiomycetes</taxon>
        <taxon>Chaetothyriomycetidae</taxon>
        <taxon>Chaetothyriales</taxon>
        <taxon>Herpotrichiellaceae</taxon>
        <taxon>Rhinocladiella</taxon>
    </lineage>
</organism>
<dbReference type="AlphaFoldDB" id="A0A0D2HEY3"/>
<feature type="chain" id="PRO_5002243234" description="Extracellular membrane protein CFEM domain-containing protein" evidence="2">
    <location>
        <begin position="19"/>
        <end position="190"/>
    </location>
</feature>
<keyword evidence="2" id="KW-0732">Signal</keyword>